<evidence type="ECO:0000259" key="7">
    <source>
        <dbReference type="PROSITE" id="PS51999"/>
    </source>
</evidence>
<dbReference type="InterPro" id="IPR010666">
    <property type="entry name" value="Znf_GRF"/>
</dbReference>
<dbReference type="Gramene" id="HORVU.MOREX.r3.3HG0305970.1">
    <property type="protein sequence ID" value="HORVU.MOREX.r3.3HG0305970.1"/>
    <property type="gene ID" value="HORVU.MOREX.r3.3HG0305970"/>
</dbReference>
<feature type="domain" description="GRF-type" evidence="7">
    <location>
        <begin position="22"/>
        <end position="67"/>
    </location>
</feature>
<dbReference type="SMR" id="A0A8I6XRK0"/>
<reference evidence="9" key="1">
    <citation type="journal article" date="2012" name="Nature">
        <title>A physical, genetic and functional sequence assembly of the barley genome.</title>
        <authorList>
            <consortium name="The International Barley Genome Sequencing Consortium"/>
            <person name="Mayer K.F."/>
            <person name="Waugh R."/>
            <person name="Brown J.W."/>
            <person name="Schulman A."/>
            <person name="Langridge P."/>
            <person name="Platzer M."/>
            <person name="Fincher G.B."/>
            <person name="Muehlbauer G.J."/>
            <person name="Sato K."/>
            <person name="Close T.J."/>
            <person name="Wise R.P."/>
            <person name="Stein N."/>
        </authorList>
    </citation>
    <scope>NUCLEOTIDE SEQUENCE [LARGE SCALE GENOMIC DNA]</scope>
    <source>
        <strain evidence="9">cv. Morex</strain>
    </source>
</reference>
<name>A0A8I6XRK0_HORVV</name>
<protein>
    <recommendedName>
        <fullName evidence="7">GRF-type domain-containing protein</fullName>
    </recommendedName>
</protein>
<dbReference type="Proteomes" id="UP000011116">
    <property type="component" value="Chromosome 3H"/>
</dbReference>
<evidence type="ECO:0000256" key="1">
    <source>
        <dbReference type="ARBA" id="ARBA00022723"/>
    </source>
</evidence>
<evidence type="ECO:0000313" key="9">
    <source>
        <dbReference type="Proteomes" id="UP000011116"/>
    </source>
</evidence>
<evidence type="ECO:0000256" key="5">
    <source>
        <dbReference type="SAM" id="MobiDB-lite"/>
    </source>
</evidence>
<dbReference type="Pfam" id="PF06839">
    <property type="entry name" value="Zn_ribbon_GRF"/>
    <property type="match status" value="1"/>
</dbReference>
<evidence type="ECO:0000313" key="8">
    <source>
        <dbReference type="EnsemblPlants" id="HORVU.MOREX.r3.3HG0305970.1"/>
    </source>
</evidence>
<evidence type="ECO:0000256" key="6">
    <source>
        <dbReference type="SAM" id="Phobius"/>
    </source>
</evidence>
<keyword evidence="6" id="KW-1133">Transmembrane helix</keyword>
<feature type="region of interest" description="Disordered" evidence="5">
    <location>
        <begin position="85"/>
        <end position="107"/>
    </location>
</feature>
<keyword evidence="1" id="KW-0479">Metal-binding</keyword>
<keyword evidence="6" id="KW-0812">Transmembrane</keyword>
<dbReference type="PROSITE" id="PS51999">
    <property type="entry name" value="ZF_GRF"/>
    <property type="match status" value="1"/>
</dbReference>
<keyword evidence="9" id="KW-1185">Reference proteome</keyword>
<accession>A0A8I6XRK0</accession>
<proteinExistence type="predicted"/>
<dbReference type="AlphaFoldDB" id="A0A8I6XRK0"/>
<feature type="transmembrane region" description="Helical" evidence="6">
    <location>
        <begin position="115"/>
        <end position="135"/>
    </location>
</feature>
<dbReference type="EnsemblPlants" id="HORVU.MOREX.r3.3HG0305970.1">
    <property type="protein sequence ID" value="HORVU.MOREX.r3.3HG0305970.1"/>
    <property type="gene ID" value="HORVU.MOREX.r3.3HG0305970"/>
</dbReference>
<dbReference type="PANTHER" id="PTHR33680:SF7">
    <property type="entry name" value="OS02G0474200 PROTEIN"/>
    <property type="match status" value="1"/>
</dbReference>
<sequence>MASSSTSARSRPSGDHLPLIMCPDCGEVQVETNISGVPGPNMGRRFYKCPIDSGPNKCGWFKWEEPYVGILRRRQTSAIRAQPRGVHQAEQGGMLVPQPPPARRPQQNTAWGTNWMMIALMANTVVNIILTIALIGRM</sequence>
<keyword evidence="2 4" id="KW-0863">Zinc-finger</keyword>
<keyword evidence="3" id="KW-0862">Zinc</keyword>
<reference evidence="8" key="3">
    <citation type="submission" date="2022-01" db="UniProtKB">
        <authorList>
            <consortium name="EnsemblPlants"/>
        </authorList>
    </citation>
    <scope>IDENTIFICATION</scope>
    <source>
        <strain evidence="8">subsp. vulgare</strain>
    </source>
</reference>
<evidence type="ECO:0000256" key="3">
    <source>
        <dbReference type="ARBA" id="ARBA00022833"/>
    </source>
</evidence>
<dbReference type="PANTHER" id="PTHR33680">
    <property type="entry name" value="OS07G0190500 PROTEIN"/>
    <property type="match status" value="1"/>
</dbReference>
<keyword evidence="6" id="KW-0472">Membrane</keyword>
<evidence type="ECO:0000256" key="2">
    <source>
        <dbReference type="ARBA" id="ARBA00022771"/>
    </source>
</evidence>
<dbReference type="GO" id="GO:0008270">
    <property type="term" value="F:zinc ion binding"/>
    <property type="evidence" value="ECO:0007669"/>
    <property type="project" value="UniProtKB-KW"/>
</dbReference>
<evidence type="ECO:0000256" key="4">
    <source>
        <dbReference type="PROSITE-ProRule" id="PRU01343"/>
    </source>
</evidence>
<organism evidence="8 9">
    <name type="scientific">Hordeum vulgare subsp. vulgare</name>
    <name type="common">Domesticated barley</name>
    <dbReference type="NCBI Taxonomy" id="112509"/>
    <lineage>
        <taxon>Eukaryota</taxon>
        <taxon>Viridiplantae</taxon>
        <taxon>Streptophyta</taxon>
        <taxon>Embryophyta</taxon>
        <taxon>Tracheophyta</taxon>
        <taxon>Spermatophyta</taxon>
        <taxon>Magnoliopsida</taxon>
        <taxon>Liliopsida</taxon>
        <taxon>Poales</taxon>
        <taxon>Poaceae</taxon>
        <taxon>BOP clade</taxon>
        <taxon>Pooideae</taxon>
        <taxon>Triticodae</taxon>
        <taxon>Triticeae</taxon>
        <taxon>Hordeinae</taxon>
        <taxon>Hordeum</taxon>
    </lineage>
</organism>
<reference evidence="8" key="2">
    <citation type="submission" date="2020-10" db="EMBL/GenBank/DDBJ databases">
        <authorList>
            <person name="Scholz U."/>
            <person name="Mascher M."/>
            <person name="Fiebig A."/>
        </authorList>
    </citation>
    <scope>NUCLEOTIDE SEQUENCE [LARGE SCALE GENOMIC DNA]</scope>
    <source>
        <strain evidence="8">cv. Morex</strain>
    </source>
</reference>